<dbReference type="SUPFAM" id="SSF48317">
    <property type="entry name" value="Acid phosphatase/Vanadium-dependent haloperoxidase"/>
    <property type="match status" value="1"/>
</dbReference>
<gene>
    <name evidence="3" type="ORF">ET418_11495</name>
</gene>
<dbReference type="InterPro" id="IPR000326">
    <property type="entry name" value="PAP2/HPO"/>
</dbReference>
<dbReference type="InterPro" id="IPR036938">
    <property type="entry name" value="PAP2/HPO_sf"/>
</dbReference>
<dbReference type="RefSeq" id="WP_149307760.1">
    <property type="nucleotide sequence ID" value="NZ_SRSD01000006.1"/>
</dbReference>
<evidence type="ECO:0000256" key="1">
    <source>
        <dbReference type="SAM" id="Phobius"/>
    </source>
</evidence>
<feature type="transmembrane region" description="Helical" evidence="1">
    <location>
        <begin position="198"/>
        <end position="217"/>
    </location>
</feature>
<proteinExistence type="predicted"/>
<comment type="caution">
    <text evidence="3">The sequence shown here is derived from an EMBL/GenBank/DDBJ whole genome shotgun (WGS) entry which is preliminary data.</text>
</comment>
<feature type="domain" description="Phosphatidic acid phosphatase type 2/haloperoxidase" evidence="2">
    <location>
        <begin position="90"/>
        <end position="213"/>
    </location>
</feature>
<protein>
    <submittedName>
        <fullName evidence="3">Phosphatase PAP2 family protein</fullName>
    </submittedName>
</protein>
<sequence>MQANTWREALLVLVFLTVATAIIAATGADLVVSSHFYQSGGWPVGERFPWKLLYRLDRYPALAIALFGLCAACYGNSKSSWRPWRRQGIFLVLLLALGPGVLVNAVFKDHWGRPRPREIVQFGGSKQFLHPWQPGIDGQGRSFPCGHGSAAFYLAAPFFIYRRTKPALAGRWLAGGLVFGLLMSYARIAQGGHFLSDIIWAWGMVYLTALALSALLLPRRADVVYLRNHGELQEI</sequence>
<dbReference type="Proteomes" id="UP000324298">
    <property type="component" value="Unassembled WGS sequence"/>
</dbReference>
<evidence type="ECO:0000259" key="2">
    <source>
        <dbReference type="SMART" id="SM00014"/>
    </source>
</evidence>
<name>A0A5A9XGH4_9BACT</name>
<evidence type="ECO:0000313" key="3">
    <source>
        <dbReference type="EMBL" id="KAA0891398.1"/>
    </source>
</evidence>
<dbReference type="OrthoDB" id="9813524at2"/>
<dbReference type="CDD" id="cd03396">
    <property type="entry name" value="PAP2_like_6"/>
    <property type="match status" value="1"/>
</dbReference>
<dbReference type="EMBL" id="SRSD01000006">
    <property type="protein sequence ID" value="KAA0891398.1"/>
    <property type="molecule type" value="Genomic_DNA"/>
</dbReference>
<feature type="transmembrane region" description="Helical" evidence="1">
    <location>
        <begin position="141"/>
        <end position="161"/>
    </location>
</feature>
<feature type="transmembrane region" description="Helical" evidence="1">
    <location>
        <begin position="59"/>
        <end position="77"/>
    </location>
</feature>
<keyword evidence="4" id="KW-1185">Reference proteome</keyword>
<dbReference type="Gene3D" id="1.20.144.10">
    <property type="entry name" value="Phosphatidic acid phosphatase type 2/haloperoxidase"/>
    <property type="match status" value="1"/>
</dbReference>
<feature type="transmembrane region" description="Helical" evidence="1">
    <location>
        <begin position="89"/>
        <end position="107"/>
    </location>
</feature>
<keyword evidence="1" id="KW-1133">Transmembrane helix</keyword>
<dbReference type="Pfam" id="PF01569">
    <property type="entry name" value="PAP2"/>
    <property type="match status" value="1"/>
</dbReference>
<dbReference type="AlphaFoldDB" id="A0A5A9XGH4"/>
<keyword evidence="1" id="KW-0812">Transmembrane</keyword>
<organism evidence="3 4">
    <name type="scientific">Oryzomonas rubra</name>
    <dbReference type="NCBI Taxonomy" id="2509454"/>
    <lineage>
        <taxon>Bacteria</taxon>
        <taxon>Pseudomonadati</taxon>
        <taxon>Thermodesulfobacteriota</taxon>
        <taxon>Desulfuromonadia</taxon>
        <taxon>Geobacterales</taxon>
        <taxon>Geobacteraceae</taxon>
        <taxon>Oryzomonas</taxon>
    </lineage>
</organism>
<accession>A0A5A9XGH4</accession>
<feature type="transmembrane region" description="Helical" evidence="1">
    <location>
        <begin position="168"/>
        <end position="186"/>
    </location>
</feature>
<reference evidence="3 4" key="1">
    <citation type="submission" date="2019-04" db="EMBL/GenBank/DDBJ databases">
        <title>Geobacter ruber sp. nov., ferric-reducing bacteria isolated from paddy soil.</title>
        <authorList>
            <person name="Xu Z."/>
            <person name="Masuda Y."/>
            <person name="Itoh H."/>
            <person name="Senoo K."/>
        </authorList>
    </citation>
    <scope>NUCLEOTIDE SEQUENCE [LARGE SCALE GENOMIC DNA]</scope>
    <source>
        <strain evidence="3 4">Red88</strain>
    </source>
</reference>
<dbReference type="SMART" id="SM00014">
    <property type="entry name" value="acidPPc"/>
    <property type="match status" value="1"/>
</dbReference>
<keyword evidence="1" id="KW-0472">Membrane</keyword>
<evidence type="ECO:0000313" key="4">
    <source>
        <dbReference type="Proteomes" id="UP000324298"/>
    </source>
</evidence>